<dbReference type="PROSITE" id="PS50280">
    <property type="entry name" value="SET"/>
    <property type="match status" value="1"/>
</dbReference>
<reference evidence="4" key="1">
    <citation type="submission" date="2014-04" db="EMBL/GenBank/DDBJ databases">
        <title>Evolutionary Origins and Diversification of the Mycorrhizal Mutualists.</title>
        <authorList>
            <consortium name="DOE Joint Genome Institute"/>
            <consortium name="Mycorrhizal Genomics Consortium"/>
            <person name="Kohler A."/>
            <person name="Kuo A."/>
            <person name="Nagy L.G."/>
            <person name="Floudas D."/>
            <person name="Copeland A."/>
            <person name="Barry K.W."/>
            <person name="Cichocki N."/>
            <person name="Veneault-Fourrey C."/>
            <person name="LaButti K."/>
            <person name="Lindquist E.A."/>
            <person name="Lipzen A."/>
            <person name="Lundell T."/>
            <person name="Morin E."/>
            <person name="Murat C."/>
            <person name="Riley R."/>
            <person name="Ohm R."/>
            <person name="Sun H."/>
            <person name="Tunlid A."/>
            <person name="Henrissat B."/>
            <person name="Grigoriev I.V."/>
            <person name="Hibbett D.S."/>
            <person name="Martin F."/>
        </authorList>
    </citation>
    <scope>NUCLEOTIDE SEQUENCE [LARGE SCALE GENOMIC DNA]</scope>
    <source>
        <strain evidence="4">FD-334 SS-4</strain>
    </source>
</reference>
<dbReference type="SMART" id="SM00317">
    <property type="entry name" value="SET"/>
    <property type="match status" value="1"/>
</dbReference>
<dbReference type="CDD" id="cd20071">
    <property type="entry name" value="SET_SMYD"/>
    <property type="match status" value="1"/>
</dbReference>
<protein>
    <recommendedName>
        <fullName evidence="2">SET domain-containing protein</fullName>
    </recommendedName>
</protein>
<accession>A0A0D2NQD4</accession>
<organism evidence="3 4">
    <name type="scientific">Hypholoma sublateritium (strain FD-334 SS-4)</name>
    <dbReference type="NCBI Taxonomy" id="945553"/>
    <lineage>
        <taxon>Eukaryota</taxon>
        <taxon>Fungi</taxon>
        <taxon>Dikarya</taxon>
        <taxon>Basidiomycota</taxon>
        <taxon>Agaricomycotina</taxon>
        <taxon>Agaricomycetes</taxon>
        <taxon>Agaricomycetidae</taxon>
        <taxon>Agaricales</taxon>
        <taxon>Agaricineae</taxon>
        <taxon>Strophariaceae</taxon>
        <taxon>Hypholoma</taxon>
    </lineage>
</organism>
<feature type="repeat" description="TPR" evidence="1">
    <location>
        <begin position="11"/>
        <end position="44"/>
    </location>
</feature>
<evidence type="ECO:0000259" key="2">
    <source>
        <dbReference type="PROSITE" id="PS50280"/>
    </source>
</evidence>
<dbReference type="STRING" id="945553.A0A0D2NQD4"/>
<dbReference type="Pfam" id="PF00856">
    <property type="entry name" value="SET"/>
    <property type="match status" value="1"/>
</dbReference>
<dbReference type="InterPro" id="IPR046341">
    <property type="entry name" value="SET_dom_sf"/>
</dbReference>
<dbReference type="InterPro" id="IPR053185">
    <property type="entry name" value="SET_domain_protein"/>
</dbReference>
<feature type="domain" description="SET" evidence="2">
    <location>
        <begin position="154"/>
        <end position="299"/>
    </location>
</feature>
<gene>
    <name evidence="3" type="ORF">HYPSUDRAFT_168621</name>
</gene>
<dbReference type="Gene3D" id="2.170.270.10">
    <property type="entry name" value="SET domain"/>
    <property type="match status" value="1"/>
</dbReference>
<dbReference type="PROSITE" id="PS50005">
    <property type="entry name" value="TPR"/>
    <property type="match status" value="1"/>
</dbReference>
<dbReference type="PANTHER" id="PTHR47332">
    <property type="entry name" value="SET DOMAIN-CONTAINING PROTEIN 5"/>
    <property type="match status" value="1"/>
</dbReference>
<sequence>MSKSKSSFNVAKLAKEMGNDAFSDGDYAVARLLYSQAMEIDPSQYLYPLNSSIANLKLERWRDAESDATKALKLAPNDSEACFRRGLARTELQQWSQARKDIQTFLDRGGCSIKGRAVLDAITRFEANPTSTTFSDRTKGRSEIFETIALDDNSSIAIRSSKIGGKGVFATREFKAGDVILREKPVLTVKAKHFDEAHVHVETALRNMSPEDLAGFLSLHNEHTRSCCADSLPRRASGIYKSNALMLNPDVAGVGLRASRFNHSCAPNACHALNPITNKLEMRALDPIREGEEIFITYNSSEITPQTPREKRQAELRKRYHFTCACSMCKQTSATWVLVDRIVRTLWTKPQQKAT</sequence>
<dbReference type="EMBL" id="KN817582">
    <property type="protein sequence ID" value="KJA18991.1"/>
    <property type="molecule type" value="Genomic_DNA"/>
</dbReference>
<dbReference type="OrthoDB" id="265717at2759"/>
<dbReference type="Proteomes" id="UP000054270">
    <property type="component" value="Unassembled WGS sequence"/>
</dbReference>
<proteinExistence type="predicted"/>
<dbReference type="InterPro" id="IPR001214">
    <property type="entry name" value="SET_dom"/>
</dbReference>
<evidence type="ECO:0000313" key="3">
    <source>
        <dbReference type="EMBL" id="KJA18991.1"/>
    </source>
</evidence>
<dbReference type="AlphaFoldDB" id="A0A0D2NQD4"/>
<evidence type="ECO:0000313" key="4">
    <source>
        <dbReference type="Proteomes" id="UP000054270"/>
    </source>
</evidence>
<dbReference type="SUPFAM" id="SSF82199">
    <property type="entry name" value="SET domain"/>
    <property type="match status" value="1"/>
</dbReference>
<name>A0A0D2NQD4_HYPSF</name>
<dbReference type="InterPro" id="IPR019734">
    <property type="entry name" value="TPR_rpt"/>
</dbReference>
<keyword evidence="1" id="KW-0802">TPR repeat</keyword>
<evidence type="ECO:0000256" key="1">
    <source>
        <dbReference type="PROSITE-ProRule" id="PRU00339"/>
    </source>
</evidence>
<dbReference type="InterPro" id="IPR011990">
    <property type="entry name" value="TPR-like_helical_dom_sf"/>
</dbReference>
<keyword evidence="4" id="KW-1185">Reference proteome</keyword>
<dbReference type="SUPFAM" id="SSF48452">
    <property type="entry name" value="TPR-like"/>
    <property type="match status" value="1"/>
</dbReference>
<dbReference type="PANTHER" id="PTHR47332:SF4">
    <property type="entry name" value="SET DOMAIN-CONTAINING PROTEIN 5"/>
    <property type="match status" value="1"/>
</dbReference>
<dbReference type="Gene3D" id="1.25.40.10">
    <property type="entry name" value="Tetratricopeptide repeat domain"/>
    <property type="match status" value="2"/>
</dbReference>